<reference evidence="1" key="1">
    <citation type="journal article" date="2021" name="Proc. Natl. Acad. Sci. U.S.A.">
        <title>A Catalog of Tens of Thousands of Viruses from Human Metagenomes Reveals Hidden Associations with Chronic Diseases.</title>
        <authorList>
            <person name="Tisza M.J."/>
            <person name="Buck C.B."/>
        </authorList>
    </citation>
    <scope>NUCLEOTIDE SEQUENCE</scope>
    <source>
        <strain evidence="1">CtqPo10</strain>
    </source>
</reference>
<evidence type="ECO:0000313" key="1">
    <source>
        <dbReference type="EMBL" id="DAF54867.1"/>
    </source>
</evidence>
<dbReference type="EMBL" id="BK032682">
    <property type="protein sequence ID" value="DAF54867.1"/>
    <property type="molecule type" value="Genomic_DNA"/>
</dbReference>
<organism evidence="1">
    <name type="scientific">Siphoviridae sp. ctqPo10</name>
    <dbReference type="NCBI Taxonomy" id="2827948"/>
    <lineage>
        <taxon>Viruses</taxon>
        <taxon>Duplodnaviria</taxon>
        <taxon>Heunggongvirae</taxon>
        <taxon>Uroviricota</taxon>
        <taxon>Caudoviricetes</taxon>
    </lineage>
</organism>
<accession>A0A8S5SVS2</accession>
<name>A0A8S5SVS2_9CAUD</name>
<sequence length="198" mass="23162">MNKIPTICFEDIYEFCESMDSEFNRRYYASKSDESVDISIFAKYDNARKIINLLADYDYELANINFHDPEIDGYEDEFIITLCARISNHDTPEIWVEPAKRKDGYLLNEADATYILDECSSALLPKVETDKTYFVELKEDADDEYDDFADDLELGNCYDCCCHHDCVDCDMDDEEYVNVTLPKEDIETLHMLCRIFKV</sequence>
<proteinExistence type="predicted"/>
<protein>
    <submittedName>
        <fullName evidence="1">Uncharacterized protein</fullName>
    </submittedName>
</protein>